<dbReference type="InterPro" id="IPR014917">
    <property type="entry name" value="DUF1800"/>
</dbReference>
<dbReference type="Pfam" id="PF08811">
    <property type="entry name" value="DUF1800"/>
    <property type="match status" value="1"/>
</dbReference>
<name>M7XG90_9BACT</name>
<dbReference type="AlphaFoldDB" id="M7XG90"/>
<accession>M7XG90</accession>
<reference evidence="1" key="1">
    <citation type="submission" date="2013-01" db="EMBL/GenBank/DDBJ databases">
        <title>Genome assembly of Mariniradius saccharolyticus AK6.</title>
        <authorList>
            <person name="Vaidya B."/>
            <person name="Khatri I."/>
            <person name="Tanuku N.R.S."/>
            <person name="Subramanian S."/>
            <person name="Pinnaka A."/>
        </authorList>
    </citation>
    <scope>NUCLEOTIDE SEQUENCE [LARGE SCALE GENOMIC DNA]</scope>
    <source>
        <strain evidence="1">AK6</strain>
    </source>
</reference>
<proteinExistence type="predicted"/>
<dbReference type="OrthoDB" id="9772295at2"/>
<dbReference type="RefSeq" id="WP_008626501.1">
    <property type="nucleotide sequence ID" value="NZ_AMZY02000009.1"/>
</dbReference>
<gene>
    <name evidence="1" type="ORF">C943_04447</name>
</gene>
<organism evidence="1 2">
    <name type="scientific">Mariniradius saccharolyticus AK6</name>
    <dbReference type="NCBI Taxonomy" id="1239962"/>
    <lineage>
        <taxon>Bacteria</taxon>
        <taxon>Pseudomonadati</taxon>
        <taxon>Bacteroidota</taxon>
        <taxon>Cytophagia</taxon>
        <taxon>Cytophagales</taxon>
        <taxon>Cyclobacteriaceae</taxon>
        <taxon>Mariniradius</taxon>
    </lineage>
</organism>
<dbReference type="EMBL" id="AMZY02000009">
    <property type="protein sequence ID" value="EMS33568.1"/>
    <property type="molecule type" value="Genomic_DNA"/>
</dbReference>
<dbReference type="eggNOG" id="COG5267">
    <property type="taxonomic scope" value="Bacteria"/>
</dbReference>
<evidence type="ECO:0000313" key="2">
    <source>
        <dbReference type="Proteomes" id="UP000010953"/>
    </source>
</evidence>
<dbReference type="InParanoid" id="M7XG90"/>
<sequence length="575" mass="64925">MEPIRCGQYRHLAAKYRKVAPPDFEVIRQQFDANTDYSNARLQFVTTGLEPFSGQLTDRHIAHLLKRTLFGMKMEDIRRHRGRSIDAILNEILVVNQNIGTPINNYNDAGEGVIDPVVPLGASVVEAPFHQDIEGERIISMKTWLLGRILSSTPTIQEKMLLFWWNFLPIKLWDVFVAKSGYRYIKMLYRNSLGNFKTLIKELTMDPAMLVFLSGAFNNKDTPDENYAREIQELFCIGKGPGAGYKESDVQATARVLTGWTVDWNSIHTAGAPVSYFNPEMHHTGNKQFSAFYGNRLITGKTGAAGAGELDELLDMIFGTAECAKHISRKLYAFFVATEISENAEANVIAPMANLIRQNNYNILPALRALLGSAHFFHPEVMGAMIKTPIDHTIGLWRTFEMPRAASASAERSFYSSMLWQMSGIGLEIGDPPNVAGWTPYYQVPMYDKLWINTDSITKRALTSDSMVYWGFWIGNGVEIPADLIEYVKTFDTPEDPNALVRQVALLNMGIELTDTQVDFIKKILLNGQDQDYYWTGAWLTFMAEPGNQEKKNIVVNRLKPAFQVMLQLAEAQLM</sequence>
<evidence type="ECO:0000313" key="1">
    <source>
        <dbReference type="EMBL" id="EMS33568.1"/>
    </source>
</evidence>
<comment type="caution">
    <text evidence="1">The sequence shown here is derived from an EMBL/GenBank/DDBJ whole genome shotgun (WGS) entry which is preliminary data.</text>
</comment>
<dbReference type="Proteomes" id="UP000010953">
    <property type="component" value="Unassembled WGS sequence"/>
</dbReference>
<keyword evidence="2" id="KW-1185">Reference proteome</keyword>
<protein>
    <submittedName>
        <fullName evidence="1">Uncharacterized protein</fullName>
    </submittedName>
</protein>